<reference evidence="3" key="1">
    <citation type="submission" date="2022-01" db="EMBL/GenBank/DDBJ databases">
        <authorList>
            <person name="King R."/>
        </authorList>
    </citation>
    <scope>NUCLEOTIDE SEQUENCE</scope>
</reference>
<evidence type="ECO:0000313" key="4">
    <source>
        <dbReference type="Proteomes" id="UP001153737"/>
    </source>
</evidence>
<dbReference type="OrthoDB" id="273123at2759"/>
<sequence>MNDNEEEDLLDILLSAASQELNNSKVVRPLTEVDLFGDDQDEPPIIEAPVPRAKNGIIHSGDTDSSDEEGNRNFEEKKYNDCGRDIKHLLSSSADNSLDSEGKIKKRISYWKKPTLMSTKPTIQSNAWDKNSPNIKSSKLPEVKIDVYTDPVFGIRIINPLISSTLLQERMMGREAVSFERVDRFLQMKGKEKDWAIAGVIVNKSAVKTSKKGSQFSIWTLSDLKDSIKTVSLFLFSSAHNQLWKTSVGVVIGVLNPNVLDKRDGSKEEVCIPTLSN</sequence>
<feature type="domain" description="MCM10 OB-fold" evidence="2">
    <location>
        <begin position="154"/>
        <end position="272"/>
    </location>
</feature>
<dbReference type="InterPro" id="IPR040184">
    <property type="entry name" value="Mcm10"/>
</dbReference>
<accession>A0A9N9SLE3</accession>
<dbReference type="Gene3D" id="2.40.50.140">
    <property type="entry name" value="Nucleic acid-binding proteins"/>
    <property type="match status" value="1"/>
</dbReference>
<reference evidence="3" key="2">
    <citation type="submission" date="2022-10" db="EMBL/GenBank/DDBJ databases">
        <authorList>
            <consortium name="ENA_rothamsted_submissions"/>
            <consortium name="culmorum"/>
            <person name="King R."/>
        </authorList>
    </citation>
    <scope>NUCLEOTIDE SEQUENCE</scope>
</reference>
<dbReference type="PANTHER" id="PTHR13454">
    <property type="entry name" value="PROTEIN MCM10 HOMOLOG"/>
    <property type="match status" value="1"/>
</dbReference>
<proteinExistence type="predicted"/>
<keyword evidence="4" id="KW-1185">Reference proteome</keyword>
<dbReference type="GO" id="GO:0006270">
    <property type="term" value="P:DNA replication initiation"/>
    <property type="evidence" value="ECO:0007669"/>
    <property type="project" value="InterPro"/>
</dbReference>
<evidence type="ECO:0000313" key="3">
    <source>
        <dbReference type="EMBL" id="CAG9824472.1"/>
    </source>
</evidence>
<dbReference type="InterPro" id="IPR012340">
    <property type="entry name" value="NA-bd_OB-fold"/>
</dbReference>
<dbReference type="GO" id="GO:0043596">
    <property type="term" value="C:nuclear replication fork"/>
    <property type="evidence" value="ECO:0007669"/>
    <property type="project" value="TreeGrafter"/>
</dbReference>
<dbReference type="Pfam" id="PF22379">
    <property type="entry name" value="OB_MCM10"/>
    <property type="match status" value="1"/>
</dbReference>
<gene>
    <name evidence="3" type="ORF">PHAECO_LOCUS12191</name>
</gene>
<dbReference type="Proteomes" id="UP001153737">
    <property type="component" value="Chromosome 8"/>
</dbReference>
<dbReference type="AlphaFoldDB" id="A0A9N9SLE3"/>
<organism evidence="3 4">
    <name type="scientific">Phaedon cochleariae</name>
    <name type="common">Mustard beetle</name>
    <dbReference type="NCBI Taxonomy" id="80249"/>
    <lineage>
        <taxon>Eukaryota</taxon>
        <taxon>Metazoa</taxon>
        <taxon>Ecdysozoa</taxon>
        <taxon>Arthropoda</taxon>
        <taxon>Hexapoda</taxon>
        <taxon>Insecta</taxon>
        <taxon>Pterygota</taxon>
        <taxon>Neoptera</taxon>
        <taxon>Endopterygota</taxon>
        <taxon>Coleoptera</taxon>
        <taxon>Polyphaga</taxon>
        <taxon>Cucujiformia</taxon>
        <taxon>Chrysomeloidea</taxon>
        <taxon>Chrysomelidae</taxon>
        <taxon>Chrysomelinae</taxon>
        <taxon>Chrysomelini</taxon>
        <taxon>Phaedon</taxon>
    </lineage>
</organism>
<protein>
    <recommendedName>
        <fullName evidence="2">MCM10 OB-fold domain-containing protein</fullName>
    </recommendedName>
</protein>
<dbReference type="GO" id="GO:0003688">
    <property type="term" value="F:DNA replication origin binding"/>
    <property type="evidence" value="ECO:0007669"/>
    <property type="project" value="TreeGrafter"/>
</dbReference>
<dbReference type="InterPro" id="IPR055065">
    <property type="entry name" value="OB_MCM10"/>
</dbReference>
<name>A0A9N9SLE3_PHACE</name>
<dbReference type="PANTHER" id="PTHR13454:SF11">
    <property type="entry name" value="PROTEIN MCM10 HOMOLOG"/>
    <property type="match status" value="1"/>
</dbReference>
<evidence type="ECO:0000259" key="2">
    <source>
        <dbReference type="Pfam" id="PF22379"/>
    </source>
</evidence>
<feature type="region of interest" description="Disordered" evidence="1">
    <location>
        <begin position="53"/>
        <end position="73"/>
    </location>
</feature>
<dbReference type="GO" id="GO:0003697">
    <property type="term" value="F:single-stranded DNA binding"/>
    <property type="evidence" value="ECO:0007669"/>
    <property type="project" value="InterPro"/>
</dbReference>
<dbReference type="EMBL" id="OU896714">
    <property type="protein sequence ID" value="CAG9824472.1"/>
    <property type="molecule type" value="Genomic_DNA"/>
</dbReference>
<evidence type="ECO:0000256" key="1">
    <source>
        <dbReference type="SAM" id="MobiDB-lite"/>
    </source>
</evidence>